<gene>
    <name evidence="2" type="ORF">TWF970_008685</name>
</gene>
<dbReference type="Proteomes" id="UP000474640">
    <property type="component" value="Unassembled WGS sequence"/>
</dbReference>
<feature type="compositionally biased region" description="Acidic residues" evidence="1">
    <location>
        <begin position="344"/>
        <end position="355"/>
    </location>
</feature>
<dbReference type="PANTHER" id="PTHR46082">
    <property type="entry name" value="ATP/GTP-BINDING PROTEIN-RELATED"/>
    <property type="match status" value="1"/>
</dbReference>
<feature type="compositionally biased region" description="Basic and acidic residues" evidence="1">
    <location>
        <begin position="248"/>
        <end position="262"/>
    </location>
</feature>
<dbReference type="OrthoDB" id="1577640at2759"/>
<dbReference type="PANTHER" id="PTHR46082:SF6">
    <property type="entry name" value="AAA+ ATPASE DOMAIN-CONTAINING PROTEIN-RELATED"/>
    <property type="match status" value="1"/>
</dbReference>
<name>A0A7C8VDY3_ORBOL</name>
<dbReference type="AlphaFoldDB" id="A0A7C8VDY3"/>
<dbReference type="EMBL" id="JAABOJ010000005">
    <property type="protein sequence ID" value="KAF3286850.1"/>
    <property type="molecule type" value="Genomic_DNA"/>
</dbReference>
<evidence type="ECO:0000313" key="3">
    <source>
        <dbReference type="Proteomes" id="UP000474640"/>
    </source>
</evidence>
<accession>A0A7C8VDY3</accession>
<sequence length="355" mass="39615">MQRRRLPSPCPEDFTIGWISAIPAELAAAQAMFDEVYEDLDSIKGIEAIYSYGRIQGHNVVVGPLPDRRYGKISAAIMSTRMEADFPSIKYFLMVGIGGGVPSAGKDIRLGDVVVGMEVVQYDFVKAHPDGNKRIGDLMSPSRTLRTAVASVRAANGRNEFNILKYSAFFEKNPMLNSFPRQRSGTGSLGDIIYEDILYKADYIHAQEEPFFNHSRLRDYNPSTIYMKNVNFGESMTEESGTNKRKRQREDHCGSRGCESKRSKVGQYRGGDCSSESSSEGEDDEESDSDRDGLDGDSDNSERNGFLELYRELYNGESSDDLEEDHMGVDSSDSGEERNSGFDSSEEDDNDDDDM</sequence>
<reference evidence="2 3" key="1">
    <citation type="submission" date="2020-01" db="EMBL/GenBank/DDBJ databases">
        <authorList>
            <person name="Palmer J.M."/>
        </authorList>
    </citation>
    <scope>NUCLEOTIDE SEQUENCE [LARGE SCALE GENOMIC DNA]</scope>
    <source>
        <strain evidence="2 3">TWF970</strain>
    </source>
</reference>
<evidence type="ECO:0000313" key="2">
    <source>
        <dbReference type="EMBL" id="KAF3286850.1"/>
    </source>
</evidence>
<proteinExistence type="predicted"/>
<protein>
    <recommendedName>
        <fullName evidence="4">Nucleoside phosphorylase domain-containing protein</fullName>
    </recommendedName>
</protein>
<feature type="compositionally biased region" description="Acidic residues" evidence="1">
    <location>
        <begin position="279"/>
        <end position="299"/>
    </location>
</feature>
<evidence type="ECO:0000256" key="1">
    <source>
        <dbReference type="SAM" id="MobiDB-lite"/>
    </source>
</evidence>
<dbReference type="GO" id="GO:0003824">
    <property type="term" value="F:catalytic activity"/>
    <property type="evidence" value="ECO:0007669"/>
    <property type="project" value="InterPro"/>
</dbReference>
<dbReference type="Gene3D" id="3.40.50.1580">
    <property type="entry name" value="Nucleoside phosphorylase domain"/>
    <property type="match status" value="1"/>
</dbReference>
<evidence type="ECO:0008006" key="4">
    <source>
        <dbReference type="Google" id="ProtNLM"/>
    </source>
</evidence>
<feature type="region of interest" description="Disordered" evidence="1">
    <location>
        <begin position="235"/>
        <end position="355"/>
    </location>
</feature>
<dbReference type="GO" id="GO:0009116">
    <property type="term" value="P:nucleoside metabolic process"/>
    <property type="evidence" value="ECO:0007669"/>
    <property type="project" value="InterPro"/>
</dbReference>
<dbReference type="InterPro" id="IPR053137">
    <property type="entry name" value="NLR-like"/>
</dbReference>
<comment type="caution">
    <text evidence="2">The sequence shown here is derived from an EMBL/GenBank/DDBJ whole genome shotgun (WGS) entry which is preliminary data.</text>
</comment>
<dbReference type="InterPro" id="IPR035994">
    <property type="entry name" value="Nucleoside_phosphorylase_sf"/>
</dbReference>
<organism evidence="2 3">
    <name type="scientific">Orbilia oligospora</name>
    <name type="common">Nematode-trapping fungus</name>
    <name type="synonym">Arthrobotrys oligospora</name>
    <dbReference type="NCBI Taxonomy" id="2813651"/>
    <lineage>
        <taxon>Eukaryota</taxon>
        <taxon>Fungi</taxon>
        <taxon>Dikarya</taxon>
        <taxon>Ascomycota</taxon>
        <taxon>Pezizomycotina</taxon>
        <taxon>Orbiliomycetes</taxon>
        <taxon>Orbiliales</taxon>
        <taxon>Orbiliaceae</taxon>
        <taxon>Orbilia</taxon>
    </lineage>
</organism>
<dbReference type="SUPFAM" id="SSF53167">
    <property type="entry name" value="Purine and uridine phosphorylases"/>
    <property type="match status" value="1"/>
</dbReference>